<gene>
    <name evidence="1" type="ORF">DPMN_072656</name>
    <name evidence="2" type="ORF">DPMN_182141</name>
</gene>
<protein>
    <submittedName>
        <fullName evidence="1">Uncharacterized protein</fullName>
    </submittedName>
</protein>
<dbReference type="EMBL" id="JAIWYP010000014">
    <property type="protein sequence ID" value="KAH3712897.1"/>
    <property type="molecule type" value="Genomic_DNA"/>
</dbReference>
<reference evidence="1" key="1">
    <citation type="journal article" date="2019" name="bioRxiv">
        <title>The Genome of the Zebra Mussel, Dreissena polymorpha: A Resource for Invasive Species Research.</title>
        <authorList>
            <person name="McCartney M.A."/>
            <person name="Auch B."/>
            <person name="Kono T."/>
            <person name="Mallez S."/>
            <person name="Zhang Y."/>
            <person name="Obille A."/>
            <person name="Becker A."/>
            <person name="Abrahante J.E."/>
            <person name="Garbe J."/>
            <person name="Badalamenti J.P."/>
            <person name="Herman A."/>
            <person name="Mangelson H."/>
            <person name="Liachko I."/>
            <person name="Sullivan S."/>
            <person name="Sone E.D."/>
            <person name="Koren S."/>
            <person name="Silverstein K.A.T."/>
            <person name="Beckman K.B."/>
            <person name="Gohl D.M."/>
        </authorList>
    </citation>
    <scope>NUCLEOTIDE SEQUENCE</scope>
    <source>
        <strain evidence="1">Duluth1</strain>
        <tissue evidence="1">Whole animal</tissue>
    </source>
</reference>
<proteinExistence type="predicted"/>
<dbReference type="Proteomes" id="UP000828390">
    <property type="component" value="Unassembled WGS sequence"/>
</dbReference>
<reference evidence="1" key="2">
    <citation type="submission" date="2020-11" db="EMBL/GenBank/DDBJ databases">
        <authorList>
            <person name="McCartney M.A."/>
            <person name="Auch B."/>
            <person name="Kono T."/>
            <person name="Mallez S."/>
            <person name="Becker A."/>
            <person name="Gohl D.M."/>
            <person name="Silverstein K.A.T."/>
            <person name="Koren S."/>
            <person name="Bechman K.B."/>
            <person name="Herman A."/>
            <person name="Abrahante J.E."/>
            <person name="Garbe J."/>
        </authorList>
    </citation>
    <scope>NUCLEOTIDE SEQUENCE</scope>
    <source>
        <strain evidence="1">Duluth1</strain>
        <tissue evidence="1">Whole animal</tissue>
    </source>
</reference>
<dbReference type="EMBL" id="JAIWYP010000010">
    <property type="protein sequence ID" value="KAH3747712.1"/>
    <property type="molecule type" value="Genomic_DNA"/>
</dbReference>
<name>A0A9D4BXP3_DREPO</name>
<sequence length="85" mass="9507">MLGKKIKPSHAMNVKDGSICRVRLVSVSDRIEKMMKGNVVVTWKCCECSRLVEVPPEVPAIVDFPIDVTPEVPEIVEIPMDVIFN</sequence>
<dbReference type="AlphaFoldDB" id="A0A9D4BXP3"/>
<accession>A0A9D4BXP3</accession>
<evidence type="ECO:0000313" key="3">
    <source>
        <dbReference type="Proteomes" id="UP000828390"/>
    </source>
</evidence>
<keyword evidence="3" id="KW-1185">Reference proteome</keyword>
<organism evidence="1 3">
    <name type="scientific">Dreissena polymorpha</name>
    <name type="common">Zebra mussel</name>
    <name type="synonym">Mytilus polymorpha</name>
    <dbReference type="NCBI Taxonomy" id="45954"/>
    <lineage>
        <taxon>Eukaryota</taxon>
        <taxon>Metazoa</taxon>
        <taxon>Spiralia</taxon>
        <taxon>Lophotrochozoa</taxon>
        <taxon>Mollusca</taxon>
        <taxon>Bivalvia</taxon>
        <taxon>Autobranchia</taxon>
        <taxon>Heteroconchia</taxon>
        <taxon>Euheterodonta</taxon>
        <taxon>Imparidentia</taxon>
        <taxon>Neoheterodontei</taxon>
        <taxon>Myida</taxon>
        <taxon>Dreissenoidea</taxon>
        <taxon>Dreissenidae</taxon>
        <taxon>Dreissena</taxon>
    </lineage>
</organism>
<evidence type="ECO:0000313" key="1">
    <source>
        <dbReference type="EMBL" id="KAH3712897.1"/>
    </source>
</evidence>
<comment type="caution">
    <text evidence="1">The sequence shown here is derived from an EMBL/GenBank/DDBJ whole genome shotgun (WGS) entry which is preliminary data.</text>
</comment>
<evidence type="ECO:0000313" key="2">
    <source>
        <dbReference type="EMBL" id="KAH3747712.1"/>
    </source>
</evidence>